<feature type="transmembrane region" description="Helical" evidence="7">
    <location>
        <begin position="386"/>
        <end position="403"/>
    </location>
</feature>
<dbReference type="AlphaFoldDB" id="A0A120I9Y4"/>
<dbReference type="Proteomes" id="UP001069145">
    <property type="component" value="Unassembled WGS sequence"/>
</dbReference>
<evidence type="ECO:0000313" key="10">
    <source>
        <dbReference type="Proteomes" id="UP000594771"/>
    </source>
</evidence>
<organism evidence="9 10">
    <name type="scientific">Aerococcus urinae</name>
    <dbReference type="NCBI Taxonomy" id="1376"/>
    <lineage>
        <taxon>Bacteria</taxon>
        <taxon>Bacillati</taxon>
        <taxon>Bacillota</taxon>
        <taxon>Bacilli</taxon>
        <taxon>Lactobacillales</taxon>
        <taxon>Aerococcaceae</taxon>
        <taxon>Aerococcus</taxon>
    </lineage>
</organism>
<keyword evidence="5 7" id="KW-1133">Transmembrane helix</keyword>
<evidence type="ECO:0000256" key="5">
    <source>
        <dbReference type="ARBA" id="ARBA00022989"/>
    </source>
</evidence>
<feature type="transmembrane region" description="Helical" evidence="7">
    <location>
        <begin position="42"/>
        <end position="71"/>
    </location>
</feature>
<dbReference type="KEGG" id="aun:AWM73_07595"/>
<dbReference type="OrthoDB" id="9805749at2"/>
<comment type="similarity">
    <text evidence="2">Belongs to the nucleobase:cation symporter-2 (NCS2) (TC 2.A.40) family.</text>
</comment>
<dbReference type="GeneID" id="35766817"/>
<name>A0A120I9Y4_9LACT</name>
<feature type="transmembrane region" description="Helical" evidence="7">
    <location>
        <begin position="206"/>
        <end position="234"/>
    </location>
</feature>
<evidence type="ECO:0000256" key="7">
    <source>
        <dbReference type="SAM" id="Phobius"/>
    </source>
</evidence>
<keyword evidence="11" id="KW-1185">Reference proteome</keyword>
<keyword evidence="4 7" id="KW-0812">Transmembrane</keyword>
<feature type="transmembrane region" description="Helical" evidence="7">
    <location>
        <begin position="103"/>
        <end position="125"/>
    </location>
</feature>
<evidence type="ECO:0000256" key="3">
    <source>
        <dbReference type="ARBA" id="ARBA00022448"/>
    </source>
</evidence>
<feature type="transmembrane region" description="Helical" evidence="7">
    <location>
        <begin position="132"/>
        <end position="153"/>
    </location>
</feature>
<feature type="transmembrane region" description="Helical" evidence="7">
    <location>
        <begin position="324"/>
        <end position="342"/>
    </location>
</feature>
<dbReference type="EMBL" id="CP065662">
    <property type="protein sequence ID" value="QPS01950.1"/>
    <property type="molecule type" value="Genomic_DNA"/>
</dbReference>
<evidence type="ECO:0000256" key="2">
    <source>
        <dbReference type="ARBA" id="ARBA00008821"/>
    </source>
</evidence>
<dbReference type="NCBIfam" id="NF037981">
    <property type="entry name" value="NCS2_1"/>
    <property type="match status" value="1"/>
</dbReference>
<dbReference type="InterPro" id="IPR006043">
    <property type="entry name" value="NCS2"/>
</dbReference>
<reference evidence="9 10" key="1">
    <citation type="submission" date="2020-12" db="EMBL/GenBank/DDBJ databases">
        <title>FDA dAtabase for Regulatory Grade micrObial Sequences (FDA-ARGOS): Supporting development and validation of Infectious Disease Dx tests.</title>
        <authorList>
            <person name="Sproer C."/>
            <person name="Gronow S."/>
            <person name="Severitt S."/>
            <person name="Schroder I."/>
            <person name="Tallon L."/>
            <person name="Sadzewicz L."/>
            <person name="Zhao X."/>
            <person name="Boylan J."/>
            <person name="Ott S."/>
            <person name="Bowen H."/>
            <person name="Vavikolanu K."/>
            <person name="Mehta A."/>
            <person name="Aluvathingal J."/>
            <person name="Nadendla S."/>
            <person name="Lowell S."/>
            <person name="Myers T."/>
            <person name="Yan Y."/>
            <person name="Sichtig H."/>
        </authorList>
    </citation>
    <scope>NUCLEOTIDE SEQUENCE [LARGE SCALE GENOMIC DNA]</scope>
    <source>
        <strain evidence="9 10">FDAARGOS_911</strain>
    </source>
</reference>
<keyword evidence="3" id="KW-0813">Transport</keyword>
<proteinExistence type="inferred from homology"/>
<feature type="transmembrane region" description="Helical" evidence="7">
    <location>
        <begin position="78"/>
        <end position="97"/>
    </location>
</feature>
<evidence type="ECO:0000313" key="8">
    <source>
        <dbReference type="EMBL" id="MCY3052834.1"/>
    </source>
</evidence>
<sequence length="440" mass="45605">MSSTPRNSHLEAGIDDKIPGSEALTLGLQHGLSMNVYIGPMIIAGIVGLSTGQMSAVIQSTFIACGLAMIIQTKLMHLPVAQGASFIPIAAISGIALANGGGIAGWGVAMSAALVGALGLLLLGFSGLMDKFVNYFIPQIVGAVLLLCIGLSLMPAAVNNIYTAPQASVGQNLILGLVAIISMVTATLLGNRLTGFAGKICRIGSILITFLIGCVLAQFMGVLDLSPVAAAPWFSLPMVMFKDFSFQFDLPSVLTMLVIYLLLLSESTGAWIALANASESPLSKERINKGVVGEALGCLLTSFLGTSPVTGFSSNAGIISLTRVASLPVFYYAGGLFILFGLSGKLSALISVIPGAVIGGVFLVICGTIFLAGLQSLQNVEIKEKETFLIALSVGTVVLIQYMPNDFLLSLPPVLQYFFGSPISVASIVAMALNKVLPEG</sequence>
<evidence type="ECO:0000313" key="11">
    <source>
        <dbReference type="Proteomes" id="UP001069145"/>
    </source>
</evidence>
<accession>A0A120I9Y4</accession>
<evidence type="ECO:0000256" key="4">
    <source>
        <dbReference type="ARBA" id="ARBA00022692"/>
    </source>
</evidence>
<gene>
    <name evidence="9" type="ORF">I6G68_02420</name>
    <name evidence="8" type="ORF">ODY43_02435</name>
</gene>
<evidence type="ECO:0000313" key="9">
    <source>
        <dbReference type="EMBL" id="QPS01950.1"/>
    </source>
</evidence>
<feature type="transmembrane region" description="Helical" evidence="7">
    <location>
        <begin position="348"/>
        <end position="374"/>
    </location>
</feature>
<dbReference type="GO" id="GO:0042907">
    <property type="term" value="F:xanthine transmembrane transporter activity"/>
    <property type="evidence" value="ECO:0007669"/>
    <property type="project" value="TreeGrafter"/>
</dbReference>
<evidence type="ECO:0000256" key="1">
    <source>
        <dbReference type="ARBA" id="ARBA00004141"/>
    </source>
</evidence>
<reference evidence="8" key="2">
    <citation type="submission" date="2022-09" db="EMBL/GenBank/DDBJ databases">
        <title>Aerococcus urinae taxonomy study.</title>
        <authorList>
            <person name="Christensen J."/>
            <person name="Senneby E."/>
        </authorList>
    </citation>
    <scope>NUCLEOTIDE SEQUENCE</scope>
    <source>
        <strain evidence="8">NLD-066-U95</strain>
    </source>
</reference>
<dbReference type="RefSeq" id="WP_060778774.1">
    <property type="nucleotide sequence ID" value="NZ_CAJHLH010000012.1"/>
</dbReference>
<evidence type="ECO:0000256" key="6">
    <source>
        <dbReference type="ARBA" id="ARBA00023136"/>
    </source>
</evidence>
<comment type="subcellular location">
    <subcellularLocation>
        <location evidence="1">Membrane</location>
        <topology evidence="1">Multi-pass membrane protein</topology>
    </subcellularLocation>
</comment>
<protein>
    <submittedName>
        <fullName evidence="9">Purine/pyrimidine permease</fullName>
    </submittedName>
</protein>
<dbReference type="Pfam" id="PF00860">
    <property type="entry name" value="Xan_ur_permease"/>
    <property type="match status" value="1"/>
</dbReference>
<dbReference type="GO" id="GO:0005886">
    <property type="term" value="C:plasma membrane"/>
    <property type="evidence" value="ECO:0007669"/>
    <property type="project" value="TreeGrafter"/>
</dbReference>
<feature type="transmembrane region" description="Helical" evidence="7">
    <location>
        <begin position="415"/>
        <end position="433"/>
    </location>
</feature>
<keyword evidence="6 7" id="KW-0472">Membrane</keyword>
<dbReference type="Proteomes" id="UP000594771">
    <property type="component" value="Chromosome"/>
</dbReference>
<feature type="transmembrane region" description="Helical" evidence="7">
    <location>
        <begin position="173"/>
        <end position="194"/>
    </location>
</feature>
<dbReference type="PANTHER" id="PTHR42810:SF2">
    <property type="entry name" value="PURINE PERMEASE C1399.01C-RELATED"/>
    <property type="match status" value="1"/>
</dbReference>
<dbReference type="PANTHER" id="PTHR42810">
    <property type="entry name" value="PURINE PERMEASE C1399.01C-RELATED"/>
    <property type="match status" value="1"/>
</dbReference>
<dbReference type="EMBL" id="JAOTML010000002">
    <property type="protein sequence ID" value="MCY3052834.1"/>
    <property type="molecule type" value="Genomic_DNA"/>
</dbReference>